<sequence>MIGYFSILFNIIFRKFFIVYVFHGGVKNADAKRRSLSVLFFPSKDSILLDIIWTIDGGIARADLESSFIRSLEEVPYSLTNAPDFPANINQ</sequence>
<gene>
    <name evidence="2" type="ORF">BpHYR1_009163</name>
</gene>
<evidence type="ECO:0000313" key="2">
    <source>
        <dbReference type="EMBL" id="RMZ97880.1"/>
    </source>
</evidence>
<organism evidence="2 3">
    <name type="scientific">Brachionus plicatilis</name>
    <name type="common">Marine rotifer</name>
    <name type="synonym">Brachionus muelleri</name>
    <dbReference type="NCBI Taxonomy" id="10195"/>
    <lineage>
        <taxon>Eukaryota</taxon>
        <taxon>Metazoa</taxon>
        <taxon>Spiralia</taxon>
        <taxon>Gnathifera</taxon>
        <taxon>Rotifera</taxon>
        <taxon>Eurotatoria</taxon>
        <taxon>Monogononta</taxon>
        <taxon>Pseudotrocha</taxon>
        <taxon>Ploima</taxon>
        <taxon>Brachionidae</taxon>
        <taxon>Brachionus</taxon>
    </lineage>
</organism>
<dbReference type="AlphaFoldDB" id="A0A3M7PGN0"/>
<reference evidence="2 3" key="1">
    <citation type="journal article" date="2018" name="Sci. Rep.">
        <title>Genomic signatures of local adaptation to the degree of environmental predictability in rotifers.</title>
        <authorList>
            <person name="Franch-Gras L."/>
            <person name="Hahn C."/>
            <person name="Garcia-Roger E.M."/>
            <person name="Carmona M.J."/>
            <person name="Serra M."/>
            <person name="Gomez A."/>
        </authorList>
    </citation>
    <scope>NUCLEOTIDE SEQUENCE [LARGE SCALE GENOMIC DNA]</scope>
    <source>
        <strain evidence="2">HYR1</strain>
    </source>
</reference>
<evidence type="ECO:0000256" key="1">
    <source>
        <dbReference type="SAM" id="Phobius"/>
    </source>
</evidence>
<keyword evidence="3" id="KW-1185">Reference proteome</keyword>
<dbReference type="Proteomes" id="UP000276133">
    <property type="component" value="Unassembled WGS sequence"/>
</dbReference>
<keyword evidence="1" id="KW-1133">Transmembrane helix</keyword>
<keyword evidence="1" id="KW-0812">Transmembrane</keyword>
<name>A0A3M7PGN0_BRAPC</name>
<protein>
    <submittedName>
        <fullName evidence="2">Uncharacterized protein</fullName>
    </submittedName>
</protein>
<comment type="caution">
    <text evidence="2">The sequence shown here is derived from an EMBL/GenBank/DDBJ whole genome shotgun (WGS) entry which is preliminary data.</text>
</comment>
<feature type="transmembrane region" description="Helical" evidence="1">
    <location>
        <begin position="6"/>
        <end position="26"/>
    </location>
</feature>
<keyword evidence="1" id="KW-0472">Membrane</keyword>
<proteinExistence type="predicted"/>
<evidence type="ECO:0000313" key="3">
    <source>
        <dbReference type="Proteomes" id="UP000276133"/>
    </source>
</evidence>
<dbReference type="EMBL" id="REGN01011124">
    <property type="protein sequence ID" value="RMZ97880.1"/>
    <property type="molecule type" value="Genomic_DNA"/>
</dbReference>
<accession>A0A3M7PGN0</accession>